<sequence length="147" mass="16816">MDLSAIDDQFEEVELEHLWGRRRGRLLAAEEVVANGARKLDDEEAEEVEVDNEAVIEASVVLSSFNYHFGYSMSKTEAESLEKLSRKKRRYGWPLPAFGKSTLKWVGTEERPLEVLLCGLLDFVYLIRLSLCLSPDTIDQWVFSGFL</sequence>
<proteinExistence type="predicted"/>
<name>A0A7N0UT78_KALFE</name>
<dbReference type="EnsemblPlants" id="Kaladp0082s0059.1.v1.1">
    <property type="protein sequence ID" value="Kaladp0082s0059.1.v1.1"/>
    <property type="gene ID" value="Kaladp0082s0059.v1.1"/>
</dbReference>
<accession>A0A7N0UT78</accession>
<dbReference type="AlphaFoldDB" id="A0A7N0UT78"/>
<evidence type="ECO:0000313" key="1">
    <source>
        <dbReference type="EnsemblPlants" id="Kaladp0082s0059.1.v1.1"/>
    </source>
</evidence>
<keyword evidence="2" id="KW-1185">Reference proteome</keyword>
<reference evidence="1" key="1">
    <citation type="submission" date="2021-01" db="UniProtKB">
        <authorList>
            <consortium name="EnsemblPlants"/>
        </authorList>
    </citation>
    <scope>IDENTIFICATION</scope>
</reference>
<organism evidence="1 2">
    <name type="scientific">Kalanchoe fedtschenkoi</name>
    <name type="common">Lavender scallops</name>
    <name type="synonym">South American air plant</name>
    <dbReference type="NCBI Taxonomy" id="63787"/>
    <lineage>
        <taxon>Eukaryota</taxon>
        <taxon>Viridiplantae</taxon>
        <taxon>Streptophyta</taxon>
        <taxon>Embryophyta</taxon>
        <taxon>Tracheophyta</taxon>
        <taxon>Spermatophyta</taxon>
        <taxon>Magnoliopsida</taxon>
        <taxon>eudicotyledons</taxon>
        <taxon>Gunneridae</taxon>
        <taxon>Pentapetalae</taxon>
        <taxon>Saxifragales</taxon>
        <taxon>Crassulaceae</taxon>
        <taxon>Kalanchoe</taxon>
    </lineage>
</organism>
<evidence type="ECO:0000313" key="2">
    <source>
        <dbReference type="Proteomes" id="UP000594263"/>
    </source>
</evidence>
<dbReference type="Proteomes" id="UP000594263">
    <property type="component" value="Unplaced"/>
</dbReference>
<protein>
    <submittedName>
        <fullName evidence="1">Uncharacterized protein</fullName>
    </submittedName>
</protein>
<dbReference type="Gramene" id="Kaladp0082s0059.1.v1.1">
    <property type="protein sequence ID" value="Kaladp0082s0059.1.v1.1"/>
    <property type="gene ID" value="Kaladp0082s0059.v1.1"/>
</dbReference>